<protein>
    <recommendedName>
        <fullName evidence="4">Zinc finger LSD1-type domain-containing protein</fullName>
    </recommendedName>
</protein>
<evidence type="ECO:0000313" key="5">
    <source>
        <dbReference type="EMBL" id="KAK9267825.1"/>
    </source>
</evidence>
<feature type="region of interest" description="Disordered" evidence="3">
    <location>
        <begin position="1"/>
        <end position="35"/>
    </location>
</feature>
<dbReference type="NCBIfam" id="TIGR01053">
    <property type="entry name" value="LSD1"/>
    <property type="match status" value="2"/>
</dbReference>
<comment type="caution">
    <text evidence="5">The sequence shown here is derived from an EMBL/GenBank/DDBJ whole genome shotgun (WGS) entry which is preliminary data.</text>
</comment>
<evidence type="ECO:0000313" key="6">
    <source>
        <dbReference type="Proteomes" id="UP001415857"/>
    </source>
</evidence>
<sequence>MGSKQVEEDEGPPPGWQTTPPPPPPQPPPPPSDMAQMVCGSCHRLLSYPRGARHVQCSSCQTVNFVLEAQQVGQVKCAGCAVLLMYPYGAPSVRCSSCRSVTEIGAPNRRPPLSVQQANSLSAQLGQQPPPSNPVH</sequence>
<gene>
    <name evidence="5" type="ORF">L1049_010261</name>
</gene>
<evidence type="ECO:0000259" key="4">
    <source>
        <dbReference type="Pfam" id="PF06943"/>
    </source>
</evidence>
<feature type="domain" description="Zinc finger LSD1-type" evidence="4">
    <location>
        <begin position="39"/>
        <end position="63"/>
    </location>
</feature>
<keyword evidence="6" id="KW-1185">Reference proteome</keyword>
<feature type="domain" description="Zinc finger LSD1-type" evidence="4">
    <location>
        <begin position="77"/>
        <end position="101"/>
    </location>
</feature>
<evidence type="ECO:0000256" key="1">
    <source>
        <dbReference type="ARBA" id="ARBA00004123"/>
    </source>
</evidence>
<comment type="subcellular location">
    <subcellularLocation>
        <location evidence="1">Nucleus</location>
    </subcellularLocation>
</comment>
<feature type="compositionally biased region" description="Pro residues" evidence="3">
    <location>
        <begin position="12"/>
        <end position="32"/>
    </location>
</feature>
<evidence type="ECO:0000256" key="3">
    <source>
        <dbReference type="SAM" id="MobiDB-lite"/>
    </source>
</evidence>
<reference evidence="5 6" key="1">
    <citation type="journal article" date="2024" name="Plant J.">
        <title>Genome sequences and population genomics reveal climatic adaptation and genomic divergence between two closely related sweetgum species.</title>
        <authorList>
            <person name="Xu W.Q."/>
            <person name="Ren C.Q."/>
            <person name="Zhang X.Y."/>
            <person name="Comes H.P."/>
            <person name="Liu X.H."/>
            <person name="Li Y.G."/>
            <person name="Kettle C.J."/>
            <person name="Jalonen R."/>
            <person name="Gaisberger H."/>
            <person name="Ma Y.Z."/>
            <person name="Qiu Y.X."/>
        </authorList>
    </citation>
    <scope>NUCLEOTIDE SEQUENCE [LARGE SCALE GENOMIC DNA]</scope>
    <source>
        <strain evidence="5">Hangzhou</strain>
    </source>
</reference>
<dbReference type="EMBL" id="JBBPBK010000016">
    <property type="protein sequence ID" value="KAK9267825.1"/>
    <property type="molecule type" value="Genomic_DNA"/>
</dbReference>
<proteinExistence type="predicted"/>
<name>A0AAP0R463_LIQFO</name>
<dbReference type="Pfam" id="PF06943">
    <property type="entry name" value="zf-LSD1"/>
    <property type="match status" value="2"/>
</dbReference>
<dbReference type="InterPro" id="IPR005735">
    <property type="entry name" value="Znf_LSD1"/>
</dbReference>
<dbReference type="AlphaFoldDB" id="A0AAP0R463"/>
<keyword evidence="2" id="KW-0539">Nucleus</keyword>
<dbReference type="PANTHER" id="PTHR31747">
    <property type="entry name" value="PROTEIN LSD1"/>
    <property type="match status" value="1"/>
</dbReference>
<dbReference type="GO" id="GO:0005634">
    <property type="term" value="C:nucleus"/>
    <property type="evidence" value="ECO:0007669"/>
    <property type="project" value="UniProtKB-SubCell"/>
</dbReference>
<feature type="region of interest" description="Disordered" evidence="3">
    <location>
        <begin position="106"/>
        <end position="136"/>
    </location>
</feature>
<accession>A0AAP0R463</accession>
<dbReference type="InterPro" id="IPR040319">
    <property type="entry name" value="LSD1-like"/>
</dbReference>
<feature type="compositionally biased region" description="Polar residues" evidence="3">
    <location>
        <begin position="114"/>
        <end position="127"/>
    </location>
</feature>
<dbReference type="PANTHER" id="PTHR31747:SF17">
    <property type="entry name" value="PROTEIN LOL2"/>
    <property type="match status" value="1"/>
</dbReference>
<dbReference type="Proteomes" id="UP001415857">
    <property type="component" value="Unassembled WGS sequence"/>
</dbReference>
<evidence type="ECO:0000256" key="2">
    <source>
        <dbReference type="ARBA" id="ARBA00023242"/>
    </source>
</evidence>
<organism evidence="5 6">
    <name type="scientific">Liquidambar formosana</name>
    <name type="common">Formosan gum</name>
    <dbReference type="NCBI Taxonomy" id="63359"/>
    <lineage>
        <taxon>Eukaryota</taxon>
        <taxon>Viridiplantae</taxon>
        <taxon>Streptophyta</taxon>
        <taxon>Embryophyta</taxon>
        <taxon>Tracheophyta</taxon>
        <taxon>Spermatophyta</taxon>
        <taxon>Magnoliopsida</taxon>
        <taxon>eudicotyledons</taxon>
        <taxon>Gunneridae</taxon>
        <taxon>Pentapetalae</taxon>
        <taxon>Saxifragales</taxon>
        <taxon>Altingiaceae</taxon>
        <taxon>Liquidambar</taxon>
    </lineage>
</organism>